<organism evidence="2">
    <name type="scientific">bioreactor metagenome</name>
    <dbReference type="NCBI Taxonomy" id="1076179"/>
    <lineage>
        <taxon>unclassified sequences</taxon>
        <taxon>metagenomes</taxon>
        <taxon>ecological metagenomes</taxon>
    </lineage>
</organism>
<protein>
    <submittedName>
        <fullName evidence="2">Uncharacterized protein</fullName>
    </submittedName>
</protein>
<gene>
    <name evidence="2" type="ORF">SDC9_203537</name>
</gene>
<evidence type="ECO:0000313" key="2">
    <source>
        <dbReference type="EMBL" id="MPN55853.1"/>
    </source>
</evidence>
<reference evidence="2" key="1">
    <citation type="submission" date="2019-08" db="EMBL/GenBank/DDBJ databases">
        <authorList>
            <person name="Kucharzyk K."/>
            <person name="Murdoch R.W."/>
            <person name="Higgins S."/>
            <person name="Loffler F."/>
        </authorList>
    </citation>
    <scope>NUCLEOTIDE SEQUENCE</scope>
</reference>
<proteinExistence type="predicted"/>
<name>A0A645J8M6_9ZZZZ</name>
<evidence type="ECO:0000256" key="1">
    <source>
        <dbReference type="SAM" id="MobiDB-lite"/>
    </source>
</evidence>
<dbReference type="EMBL" id="VSSQ01125534">
    <property type="protein sequence ID" value="MPN55853.1"/>
    <property type="molecule type" value="Genomic_DNA"/>
</dbReference>
<sequence>MGDILKCENYCIAEYTERFNNELPKFNNPKSPKLPRDLRNKKKE</sequence>
<dbReference type="AlphaFoldDB" id="A0A645J8M6"/>
<accession>A0A645J8M6</accession>
<feature type="region of interest" description="Disordered" evidence="1">
    <location>
        <begin position="22"/>
        <end position="44"/>
    </location>
</feature>
<comment type="caution">
    <text evidence="2">The sequence shown here is derived from an EMBL/GenBank/DDBJ whole genome shotgun (WGS) entry which is preliminary data.</text>
</comment>